<dbReference type="Gene3D" id="1.10.275.10">
    <property type="entry name" value="Fumarase/aspartase (N-terminal domain)"/>
    <property type="match status" value="1"/>
</dbReference>
<evidence type="ECO:0000256" key="2">
    <source>
        <dbReference type="ARBA" id="ARBA00004734"/>
    </source>
</evidence>
<dbReference type="FunFam" id="1.10.40.30:FF:000007">
    <property type="entry name" value="Adenylosuccinate lyase"/>
    <property type="match status" value="1"/>
</dbReference>
<comment type="catalytic activity">
    <reaction evidence="10">
        <text>N(6)-(1,2-dicarboxyethyl)-AMP = fumarate + AMP</text>
        <dbReference type="Rhea" id="RHEA:16853"/>
        <dbReference type="ChEBI" id="CHEBI:29806"/>
        <dbReference type="ChEBI" id="CHEBI:57567"/>
        <dbReference type="ChEBI" id="CHEBI:456215"/>
        <dbReference type="EC" id="4.3.2.2"/>
    </reaction>
    <physiologicalReaction direction="left-to-right" evidence="10">
        <dbReference type="Rhea" id="RHEA:16854"/>
    </physiologicalReaction>
</comment>
<evidence type="ECO:0000259" key="13">
    <source>
        <dbReference type="SMART" id="SM00998"/>
    </source>
</evidence>
<dbReference type="SMART" id="SM00998">
    <property type="entry name" value="ADSL_C"/>
    <property type="match status" value="1"/>
</dbReference>
<comment type="similarity">
    <text evidence="3 12">Belongs to the lyase 1 family. Adenylosuccinate lyase subfamily.</text>
</comment>
<dbReference type="UniPathway" id="UPA00074">
    <property type="reaction ID" value="UER00132"/>
</dbReference>
<dbReference type="SUPFAM" id="SSF48557">
    <property type="entry name" value="L-aspartase-like"/>
    <property type="match status" value="1"/>
</dbReference>
<dbReference type="InterPro" id="IPR019468">
    <property type="entry name" value="AdenyloSucc_lyase_C"/>
</dbReference>
<evidence type="ECO:0000313" key="14">
    <source>
        <dbReference type="EMBL" id="GBR76521.1"/>
    </source>
</evidence>
<evidence type="ECO:0000313" key="15">
    <source>
        <dbReference type="Proteomes" id="UP000275925"/>
    </source>
</evidence>
<dbReference type="InterPro" id="IPR020557">
    <property type="entry name" value="Fumarate_lyase_CS"/>
</dbReference>
<dbReference type="NCBIfam" id="TIGR00928">
    <property type="entry name" value="purB"/>
    <property type="match status" value="1"/>
</dbReference>
<dbReference type="InterPro" id="IPR008948">
    <property type="entry name" value="L-Aspartase-like"/>
</dbReference>
<comment type="pathway">
    <text evidence="2 12">Purine metabolism; AMP biosynthesis via de novo pathway; AMP from IMP: step 2/2.</text>
</comment>
<proteinExistence type="inferred from homology"/>
<feature type="domain" description="Adenylosuccinate lyase C-terminal" evidence="13">
    <location>
        <begin position="351"/>
        <end position="431"/>
    </location>
</feature>
<comment type="caution">
    <text evidence="14">The sequence shown here is derived from an EMBL/GenBank/DDBJ whole genome shotgun (WGS) entry which is preliminary data.</text>
</comment>
<dbReference type="EC" id="4.3.2.2" evidence="4 11"/>
<comment type="catalytic activity">
    <reaction evidence="8">
        <text>(2S)-2-[5-amino-1-(5-phospho-beta-D-ribosyl)imidazole-4-carboxamido]succinate = 5-amino-1-(5-phospho-beta-D-ribosyl)imidazole-4-carboxamide + fumarate</text>
        <dbReference type="Rhea" id="RHEA:23920"/>
        <dbReference type="ChEBI" id="CHEBI:29806"/>
        <dbReference type="ChEBI" id="CHEBI:58443"/>
        <dbReference type="ChEBI" id="CHEBI:58475"/>
        <dbReference type="EC" id="4.3.2.2"/>
    </reaction>
    <physiologicalReaction direction="left-to-right" evidence="8">
        <dbReference type="Rhea" id="RHEA:23921"/>
    </physiologicalReaction>
</comment>
<dbReference type="InterPro" id="IPR004769">
    <property type="entry name" value="Pur_lyase"/>
</dbReference>
<comment type="pathway">
    <text evidence="1 12">Purine metabolism; IMP biosynthesis via de novo pathway; 5-amino-1-(5-phospho-D-ribosyl)imidazole-4-carboxamide from 5-amino-1-(5-phospho-D-ribosyl)imidazole-4-carboxylate: step 2/2.</text>
</comment>
<evidence type="ECO:0000256" key="10">
    <source>
        <dbReference type="ARBA" id="ARBA00049115"/>
    </source>
</evidence>
<dbReference type="CDD" id="cd01360">
    <property type="entry name" value="Adenylsuccinate_lyase_1"/>
    <property type="match status" value="1"/>
</dbReference>
<dbReference type="PANTHER" id="PTHR43172:SF1">
    <property type="entry name" value="ADENYLOSUCCINATE LYASE"/>
    <property type="match status" value="1"/>
</dbReference>
<keyword evidence="15" id="KW-1185">Reference proteome</keyword>
<evidence type="ECO:0000256" key="5">
    <source>
        <dbReference type="ARBA" id="ARBA00017058"/>
    </source>
</evidence>
<evidence type="ECO:0000256" key="9">
    <source>
        <dbReference type="ARBA" id="ARBA00030717"/>
    </source>
</evidence>
<evidence type="ECO:0000256" key="4">
    <source>
        <dbReference type="ARBA" id="ARBA00012339"/>
    </source>
</evidence>
<dbReference type="FunFam" id="1.20.200.10:FF:000008">
    <property type="entry name" value="Adenylosuccinate lyase"/>
    <property type="match status" value="1"/>
</dbReference>
<dbReference type="PROSITE" id="PS00163">
    <property type="entry name" value="FUMARATE_LYASES"/>
    <property type="match status" value="1"/>
</dbReference>
<dbReference type="Gene3D" id="1.10.40.30">
    <property type="entry name" value="Fumarase/aspartase (C-terminal domain)"/>
    <property type="match status" value="1"/>
</dbReference>
<keyword evidence="7 12" id="KW-0456">Lyase</keyword>
<protein>
    <recommendedName>
        <fullName evidence="5 11">Adenylosuccinate lyase</fullName>
        <shortName evidence="12">ASL</shortName>
        <ecNumber evidence="4 11">4.3.2.2</ecNumber>
    </recommendedName>
    <alternativeName>
        <fullName evidence="9 12">Adenylosuccinase</fullName>
    </alternativeName>
</protein>
<dbReference type="UniPathway" id="UPA00075">
    <property type="reaction ID" value="UER00336"/>
</dbReference>
<dbReference type="InterPro" id="IPR022761">
    <property type="entry name" value="Fumarate_lyase_N"/>
</dbReference>
<evidence type="ECO:0000256" key="8">
    <source>
        <dbReference type="ARBA" id="ARBA00024477"/>
    </source>
</evidence>
<sequence>MFVIDRYALPAMKAVWEPENKFRKWLDIELAACEANQRLGLIPAADLKKIKARAKFDVKRLDEIEQETNHDVIAFLTNLAENIGPSARFVHLGLTSSDIGDTAACLLLKQSAEILTKDLDALLSVLRRQAVRYRDVIMIGRTHGIHAEPLTFGLKLLLWYEELRRQKRRLAQAKQSVSVGKLSGAVGTYSNIDPAVEKYVCRKLGLTPCPVATQVVQRDRHAEFMTTLALIGASLEKMAVEIRLLQKTDTAEAAEPFGKGQKGSSAMPHKRNPIICERVTGLARVLRGYAVTALENVALWHERDISHSGAERVIFGDGCILLDYMFSLMHKVISGLEIYPERMRKNMDALGGIIFSQRVLLALVQKGLTRERAYLLVQRNALKARDTDGSFRENITSDPEVLELIAKAELLALFDYQYTVRHVRKIFKKVLG</sequence>
<dbReference type="PANTHER" id="PTHR43172">
    <property type="entry name" value="ADENYLOSUCCINATE LYASE"/>
    <property type="match status" value="1"/>
</dbReference>
<evidence type="ECO:0000256" key="3">
    <source>
        <dbReference type="ARBA" id="ARBA00008273"/>
    </source>
</evidence>
<dbReference type="AlphaFoldDB" id="A0A388THB4"/>
<dbReference type="Proteomes" id="UP000275925">
    <property type="component" value="Unassembled WGS sequence"/>
</dbReference>
<keyword evidence="6 12" id="KW-0658">Purine biosynthesis</keyword>
<name>A0A388THB4_9BACT</name>
<dbReference type="Gene3D" id="1.20.200.10">
    <property type="entry name" value="Fumarase/aspartase (Central domain)"/>
    <property type="match status" value="1"/>
</dbReference>
<accession>A0A388THB4</accession>
<organism evidence="14 15">
    <name type="scientific">Candidatus Termititenax persephonae</name>
    <dbReference type="NCBI Taxonomy" id="2218525"/>
    <lineage>
        <taxon>Bacteria</taxon>
        <taxon>Bacillati</taxon>
        <taxon>Candidatus Margulisiibacteriota</taxon>
        <taxon>Candidatus Termititenacia</taxon>
        <taxon>Candidatus Termititenacales</taxon>
        <taxon>Candidatus Termititenacaceae</taxon>
        <taxon>Candidatus Termititenax</taxon>
    </lineage>
</organism>
<evidence type="ECO:0000256" key="6">
    <source>
        <dbReference type="ARBA" id="ARBA00022755"/>
    </source>
</evidence>
<reference evidence="14 15" key="1">
    <citation type="journal article" date="2019" name="ISME J.">
        <title>Genome analyses of uncultured TG2/ZB3 bacteria in 'Margulisbacteria' specifically attached to ectosymbiotic spirochetes of protists in the termite gut.</title>
        <authorList>
            <person name="Utami Y.D."/>
            <person name="Kuwahara H."/>
            <person name="Igai K."/>
            <person name="Murakami T."/>
            <person name="Sugaya K."/>
            <person name="Morikawa T."/>
            <person name="Nagura Y."/>
            <person name="Yuki M."/>
            <person name="Deevong P."/>
            <person name="Inoue T."/>
            <person name="Kihara K."/>
            <person name="Lo N."/>
            <person name="Yamada A."/>
            <person name="Ohkuma M."/>
            <person name="Hongoh Y."/>
        </authorList>
    </citation>
    <scope>NUCLEOTIDE SEQUENCE [LARGE SCALE GENOMIC DNA]</scope>
    <source>
        <strain evidence="14">NkOx7-02</strain>
    </source>
</reference>
<evidence type="ECO:0000256" key="7">
    <source>
        <dbReference type="ARBA" id="ARBA00023239"/>
    </source>
</evidence>
<dbReference type="PRINTS" id="PR00149">
    <property type="entry name" value="FUMRATELYASE"/>
</dbReference>
<dbReference type="GO" id="GO:0005829">
    <property type="term" value="C:cytosol"/>
    <property type="evidence" value="ECO:0007669"/>
    <property type="project" value="TreeGrafter"/>
</dbReference>
<evidence type="ECO:0000256" key="12">
    <source>
        <dbReference type="RuleBase" id="RU361172"/>
    </source>
</evidence>
<dbReference type="EMBL" id="BGZO01000031">
    <property type="protein sequence ID" value="GBR76521.1"/>
    <property type="molecule type" value="Genomic_DNA"/>
</dbReference>
<dbReference type="GO" id="GO:0006189">
    <property type="term" value="P:'de novo' IMP biosynthetic process"/>
    <property type="evidence" value="ECO:0007669"/>
    <property type="project" value="UniProtKB-UniPathway"/>
</dbReference>
<dbReference type="Pfam" id="PF00206">
    <property type="entry name" value="Lyase_1"/>
    <property type="match status" value="1"/>
</dbReference>
<dbReference type="GO" id="GO:0044208">
    <property type="term" value="P:'de novo' AMP biosynthetic process"/>
    <property type="evidence" value="ECO:0007669"/>
    <property type="project" value="UniProtKB-UniPathway"/>
</dbReference>
<dbReference type="PRINTS" id="PR00145">
    <property type="entry name" value="ARGSUCLYASE"/>
</dbReference>
<evidence type="ECO:0000256" key="11">
    <source>
        <dbReference type="NCBIfam" id="TIGR00928"/>
    </source>
</evidence>
<evidence type="ECO:0000256" key="1">
    <source>
        <dbReference type="ARBA" id="ARBA00004706"/>
    </source>
</evidence>
<dbReference type="GO" id="GO:0004018">
    <property type="term" value="F:N6-(1,2-dicarboxyethyl)AMP AMP-lyase (fumarate-forming) activity"/>
    <property type="evidence" value="ECO:0007669"/>
    <property type="project" value="UniProtKB-UniRule"/>
</dbReference>
<dbReference type="InterPro" id="IPR000362">
    <property type="entry name" value="Fumarate_lyase_fam"/>
</dbReference>
<dbReference type="GO" id="GO:0070626">
    <property type="term" value="F:(S)-2-(5-amino-1-(5-phospho-D-ribosyl)imidazole-4-carboxamido) succinate lyase (fumarate-forming) activity"/>
    <property type="evidence" value="ECO:0007669"/>
    <property type="project" value="TreeGrafter"/>
</dbReference>
<dbReference type="Pfam" id="PF10397">
    <property type="entry name" value="ADSL_C"/>
    <property type="match status" value="1"/>
</dbReference>
<dbReference type="InterPro" id="IPR024083">
    <property type="entry name" value="Fumarase/histidase_N"/>
</dbReference>
<gene>
    <name evidence="14" type="primary">purB</name>
    <name evidence="14" type="ORF">NO2_1054</name>
</gene>